<keyword evidence="2" id="KW-1133">Transmembrane helix</keyword>
<sequence length="459" mass="49936">MSPDDTPEPSDRPNRRRRRLLAALGATGTAGLAGCTSVLPGSDTRTPTTSPSPRPTQGLEAWEQYDPDWEAPTTSPLQGVETETVVEKLKVPWDFAFAPNGELFLSERIGRILRIEDGVTEVVAEPEAVVDASAIDPGDEGGWWSTGGEDGLLGMSVHPAYPGQPYVYAYYTYRDQDAPNGETNRVVRYDVTADDITGTEETIVDGIPGNQFHNGGRIAFGPRGYLWVTCGDGGLPDDAGDPSSFAGKVLRLRPDGEPAPENPDWGGDGDRRVFTVGHRNPQGITWLPDGTPVVTEHGPNAKDEVNLLSAGDDYGWPEARTQEQYEASDYHRPVVNTGNETWAPTGSVFYTGEQVPALQNRLLVGALRGQHVNAVTLSPRDAELPPVDDEHARRFEGWYDTRFTATSHKLFVNELGRVRCVGQGPDGNVFAITSNRDGRASGDQFPREGDDRLVRLVQS</sequence>
<accession>A0A9E7UAM9</accession>
<evidence type="ECO:0000256" key="1">
    <source>
        <dbReference type="SAM" id="MobiDB-lite"/>
    </source>
</evidence>
<name>A0A9E7UAM9_9EURY</name>
<evidence type="ECO:0000313" key="4">
    <source>
        <dbReference type="EMBL" id="UWM54212.1"/>
    </source>
</evidence>
<dbReference type="AlphaFoldDB" id="A0A9E7UAM9"/>
<dbReference type="KEGG" id="ssai:N0B31_19105"/>
<dbReference type="GeneID" id="74944577"/>
<keyword evidence="5" id="KW-1185">Reference proteome</keyword>
<feature type="transmembrane region" description="Helical" evidence="2">
    <location>
        <begin position="20"/>
        <end position="39"/>
    </location>
</feature>
<dbReference type="InterPro" id="IPR011042">
    <property type="entry name" value="6-blade_b-propeller_TolB-like"/>
</dbReference>
<protein>
    <submittedName>
        <fullName evidence="4">PQQ-dependent sugar dehydrogenase</fullName>
    </submittedName>
</protein>
<dbReference type="SUPFAM" id="SSF50952">
    <property type="entry name" value="Soluble quinoprotein glucose dehydrogenase"/>
    <property type="match status" value="1"/>
</dbReference>
<keyword evidence="2" id="KW-0812">Transmembrane</keyword>
<dbReference type="RefSeq" id="WP_260593206.1">
    <property type="nucleotide sequence ID" value="NZ_CP104003.1"/>
</dbReference>
<proteinExistence type="predicted"/>
<dbReference type="PANTHER" id="PTHR19328:SF13">
    <property type="entry name" value="HIPL1 PROTEIN"/>
    <property type="match status" value="1"/>
</dbReference>
<organism evidence="4 5">
    <name type="scientific">Salinirubellus salinus</name>
    <dbReference type="NCBI Taxonomy" id="1364945"/>
    <lineage>
        <taxon>Archaea</taxon>
        <taxon>Methanobacteriati</taxon>
        <taxon>Methanobacteriota</taxon>
        <taxon>Stenosarchaea group</taxon>
        <taxon>Halobacteria</taxon>
        <taxon>Halobacteriales</taxon>
        <taxon>Natronomonadaceae</taxon>
        <taxon>Salinirubellus</taxon>
    </lineage>
</organism>
<dbReference type="Pfam" id="PF07995">
    <property type="entry name" value="GSDH"/>
    <property type="match status" value="1"/>
</dbReference>
<dbReference type="Gene3D" id="2.120.10.30">
    <property type="entry name" value="TolB, C-terminal domain"/>
    <property type="match status" value="1"/>
</dbReference>
<evidence type="ECO:0000313" key="5">
    <source>
        <dbReference type="Proteomes" id="UP001057580"/>
    </source>
</evidence>
<dbReference type="EMBL" id="CP104003">
    <property type="protein sequence ID" value="UWM54212.1"/>
    <property type="molecule type" value="Genomic_DNA"/>
</dbReference>
<gene>
    <name evidence="4" type="ORF">N0B31_19105</name>
</gene>
<keyword evidence="2" id="KW-0472">Membrane</keyword>
<dbReference type="PROSITE" id="PS51318">
    <property type="entry name" value="TAT"/>
    <property type="match status" value="1"/>
</dbReference>
<dbReference type="InterPro" id="IPR011041">
    <property type="entry name" value="Quinoprot_gluc/sorb_DH_b-prop"/>
</dbReference>
<evidence type="ECO:0000259" key="3">
    <source>
        <dbReference type="Pfam" id="PF07995"/>
    </source>
</evidence>
<dbReference type="InterPro" id="IPR006311">
    <property type="entry name" value="TAT_signal"/>
</dbReference>
<feature type="region of interest" description="Disordered" evidence="1">
    <location>
        <begin position="31"/>
        <end position="59"/>
    </location>
</feature>
<dbReference type="Proteomes" id="UP001057580">
    <property type="component" value="Chromosome"/>
</dbReference>
<evidence type="ECO:0000256" key="2">
    <source>
        <dbReference type="SAM" id="Phobius"/>
    </source>
</evidence>
<dbReference type="PANTHER" id="PTHR19328">
    <property type="entry name" value="HEDGEHOG-INTERACTING PROTEIN"/>
    <property type="match status" value="1"/>
</dbReference>
<reference evidence="4" key="1">
    <citation type="submission" date="2022-09" db="EMBL/GenBank/DDBJ databases">
        <title>Diverse halophilic archaea isolated from saline environments.</title>
        <authorList>
            <person name="Cui H.-L."/>
        </authorList>
    </citation>
    <scope>NUCLEOTIDE SEQUENCE</scope>
    <source>
        <strain evidence="4">ZS-35-S2</strain>
    </source>
</reference>
<dbReference type="InterPro" id="IPR012938">
    <property type="entry name" value="Glc/Sorbosone_DH"/>
</dbReference>
<feature type="domain" description="Glucose/Sorbosone dehydrogenase" evidence="3">
    <location>
        <begin position="89"/>
        <end position="439"/>
    </location>
</feature>